<evidence type="ECO:0000256" key="1">
    <source>
        <dbReference type="ARBA" id="ARBA00004496"/>
    </source>
</evidence>
<comment type="subcellular location">
    <subcellularLocation>
        <location evidence="1">Cytoplasm</location>
    </subcellularLocation>
</comment>
<name>A0A1R2ATG2_9CILI</name>
<dbReference type="PROSITE" id="PS00301">
    <property type="entry name" value="G_TR_1"/>
    <property type="match status" value="1"/>
</dbReference>
<evidence type="ECO:0000256" key="5">
    <source>
        <dbReference type="ARBA" id="ARBA00023134"/>
    </source>
</evidence>
<dbReference type="EMBL" id="MPUH01001453">
    <property type="protein sequence ID" value="OMJ67690.1"/>
    <property type="molecule type" value="Genomic_DNA"/>
</dbReference>
<dbReference type="GO" id="GO:0003924">
    <property type="term" value="F:GTPase activity"/>
    <property type="evidence" value="ECO:0007669"/>
    <property type="project" value="InterPro"/>
</dbReference>
<dbReference type="GO" id="GO:0005525">
    <property type="term" value="F:GTP binding"/>
    <property type="evidence" value="ECO:0007669"/>
    <property type="project" value="UniProtKB-KW"/>
</dbReference>
<keyword evidence="5" id="KW-0342">GTP-binding</keyword>
<evidence type="ECO:0000256" key="3">
    <source>
        <dbReference type="ARBA" id="ARBA00022490"/>
    </source>
</evidence>
<dbReference type="SUPFAM" id="SSF50447">
    <property type="entry name" value="Translation proteins"/>
    <property type="match status" value="1"/>
</dbReference>
<protein>
    <recommendedName>
        <fullName evidence="6">Tr-type G domain-containing protein</fullName>
    </recommendedName>
</protein>
<dbReference type="Pfam" id="PF00009">
    <property type="entry name" value="GTP_EFTU"/>
    <property type="match status" value="1"/>
</dbReference>
<dbReference type="InterPro" id="IPR000795">
    <property type="entry name" value="T_Tr_GTP-bd_dom"/>
</dbReference>
<proteinExistence type="inferred from homology"/>
<keyword evidence="8" id="KW-1185">Reference proteome</keyword>
<comment type="similarity">
    <text evidence="2">Belongs to the TRAFAC class translation factor GTPase superfamily. Classic translation factor GTPase family. EF-Tu/EF-1A subfamily.</text>
</comment>
<dbReference type="InterPro" id="IPR054696">
    <property type="entry name" value="GTP-eEF1A_C"/>
</dbReference>
<dbReference type="GO" id="GO:0005737">
    <property type="term" value="C:cytoplasm"/>
    <property type="evidence" value="ECO:0007669"/>
    <property type="project" value="UniProtKB-SubCell"/>
</dbReference>
<dbReference type="InterPro" id="IPR009000">
    <property type="entry name" value="Transl_B-barrel_sf"/>
</dbReference>
<evidence type="ECO:0000256" key="2">
    <source>
        <dbReference type="ARBA" id="ARBA00007249"/>
    </source>
</evidence>
<dbReference type="Pfam" id="PF22594">
    <property type="entry name" value="GTP-eEF1A_C"/>
    <property type="match status" value="1"/>
</dbReference>
<gene>
    <name evidence="7" type="ORF">SteCoe_35078</name>
</gene>
<dbReference type="InterPro" id="IPR027417">
    <property type="entry name" value="P-loop_NTPase"/>
</dbReference>
<evidence type="ECO:0000259" key="6">
    <source>
        <dbReference type="PROSITE" id="PS51722"/>
    </source>
</evidence>
<feature type="domain" description="Tr-type G" evidence="6">
    <location>
        <begin position="204"/>
        <end position="433"/>
    </location>
</feature>
<organism evidence="7 8">
    <name type="scientific">Stentor coeruleus</name>
    <dbReference type="NCBI Taxonomy" id="5963"/>
    <lineage>
        <taxon>Eukaryota</taxon>
        <taxon>Sar</taxon>
        <taxon>Alveolata</taxon>
        <taxon>Ciliophora</taxon>
        <taxon>Postciliodesmatophora</taxon>
        <taxon>Heterotrichea</taxon>
        <taxon>Heterotrichida</taxon>
        <taxon>Stentoridae</taxon>
        <taxon>Stentor</taxon>
    </lineage>
</organism>
<dbReference type="SUPFAM" id="SSF52540">
    <property type="entry name" value="P-loop containing nucleoside triphosphate hydrolases"/>
    <property type="match status" value="1"/>
</dbReference>
<dbReference type="CDD" id="cd03704">
    <property type="entry name" value="eRF3_C_III"/>
    <property type="match status" value="1"/>
</dbReference>
<keyword evidence="4" id="KW-0547">Nucleotide-binding</keyword>
<dbReference type="FunFam" id="3.40.50.300:FF:001202">
    <property type="entry name" value="Translation elongation factor EF-1 subunit alpha"/>
    <property type="match status" value="1"/>
</dbReference>
<dbReference type="PRINTS" id="PR00315">
    <property type="entry name" value="ELONGATNFCT"/>
</dbReference>
<sequence length="643" mass="72471">MSGGLNPNAASFEWNTDAFEFVPSEPSPPKPIFTPKIHPASFSYNPPAGIKCELTSEAYFYYWTDGKVYLKDGCDQIFGPFSDLDNFLFTNAFSMQATEEEQPQVKDDGHISFSDFMKSQESRTKSSGPKIGFKEVAVTGVEKTQVVEEEVPIEEIKPQIKIREKPKVKLVVEKPIDKQALIAKIKETPEPGQDNRTIEPDPRLSPVNIVFIGHVDAGKSTICGNILLLTNKIDRRLIETYEQEAKEKGRESWWLAYVMDQNEEERAKGKTVEVGRAFFETQNKRFTILDAPGHKAYVPNMINGASQAEYAALVISARISEFETGFERGGQTREHAMLAKSFGVTKLIVIINKMDDPSVNWSQERYDQIKKDMCPYLAETCKYNIEKDIEWVAISGITGDNIINPVSIEKAPWYSGPTLFEIFDRLPTPIRSTEDPLRIPIIDRVKDQGLTIYGKVESGLAVKGLRVLIMPIKIKGEIIEIIGGEDTKLMYANPGENVKMRLKVPEEIDVQRGYVICDVHSVCHITNEFKADVQFLELPDPKMLITAGYGCVMHLHTDIEECEVTEVIALFDMEKKKKVKTAFCKSGQRVILKIKTVNEVCIEKYTSLVQLGRFVLRDKGITVALGKIIEFTDQLEVEDQTGN</sequence>
<dbReference type="PANTHER" id="PTHR23115">
    <property type="entry name" value="TRANSLATION FACTOR"/>
    <property type="match status" value="1"/>
</dbReference>
<keyword evidence="3" id="KW-0963">Cytoplasm</keyword>
<dbReference type="AlphaFoldDB" id="A0A1R2ATG2"/>
<dbReference type="FunFam" id="2.40.30.10:FF:000020">
    <property type="entry name" value="Translation elongation factor EF-1"/>
    <property type="match status" value="1"/>
</dbReference>
<dbReference type="Gene3D" id="2.40.30.10">
    <property type="entry name" value="Translation factors"/>
    <property type="match status" value="2"/>
</dbReference>
<dbReference type="InterPro" id="IPR031157">
    <property type="entry name" value="G_TR_CS"/>
</dbReference>
<dbReference type="PROSITE" id="PS51722">
    <property type="entry name" value="G_TR_2"/>
    <property type="match status" value="1"/>
</dbReference>
<dbReference type="OrthoDB" id="342024at2759"/>
<evidence type="ECO:0000256" key="4">
    <source>
        <dbReference type="ARBA" id="ARBA00022741"/>
    </source>
</evidence>
<dbReference type="Proteomes" id="UP000187209">
    <property type="component" value="Unassembled WGS sequence"/>
</dbReference>
<dbReference type="SUPFAM" id="SSF50465">
    <property type="entry name" value="EF-Tu/eEF-1alpha/eIF2-gamma C-terminal domain"/>
    <property type="match status" value="1"/>
</dbReference>
<dbReference type="Gene3D" id="3.40.50.300">
    <property type="entry name" value="P-loop containing nucleotide triphosphate hydrolases"/>
    <property type="match status" value="1"/>
</dbReference>
<evidence type="ECO:0000313" key="8">
    <source>
        <dbReference type="Proteomes" id="UP000187209"/>
    </source>
</evidence>
<reference evidence="7 8" key="1">
    <citation type="submission" date="2016-11" db="EMBL/GenBank/DDBJ databases">
        <title>The macronuclear genome of Stentor coeruleus: a giant cell with tiny introns.</title>
        <authorList>
            <person name="Slabodnick M."/>
            <person name="Ruby J.G."/>
            <person name="Reiff S.B."/>
            <person name="Swart E.C."/>
            <person name="Gosai S."/>
            <person name="Prabakaran S."/>
            <person name="Witkowska E."/>
            <person name="Larue G.E."/>
            <person name="Fisher S."/>
            <person name="Freeman R.M."/>
            <person name="Gunawardena J."/>
            <person name="Chu W."/>
            <person name="Stover N.A."/>
            <person name="Gregory B.D."/>
            <person name="Nowacki M."/>
            <person name="Derisi J."/>
            <person name="Roy S.W."/>
            <person name="Marshall W.F."/>
            <person name="Sood P."/>
        </authorList>
    </citation>
    <scope>NUCLEOTIDE SEQUENCE [LARGE SCALE GENOMIC DNA]</scope>
    <source>
        <strain evidence="7">WM001</strain>
    </source>
</reference>
<dbReference type="CDD" id="cd01883">
    <property type="entry name" value="EF1_alpha"/>
    <property type="match status" value="1"/>
</dbReference>
<accession>A0A1R2ATG2</accession>
<comment type="caution">
    <text evidence="7">The sequence shown here is derived from an EMBL/GenBank/DDBJ whole genome shotgun (WGS) entry which is preliminary data.</text>
</comment>
<dbReference type="InterPro" id="IPR009001">
    <property type="entry name" value="Transl_elong_EF1A/Init_IF2_C"/>
</dbReference>
<evidence type="ECO:0000313" key="7">
    <source>
        <dbReference type="EMBL" id="OMJ67690.1"/>
    </source>
</evidence>
<dbReference type="InterPro" id="IPR050100">
    <property type="entry name" value="TRAFAC_GTPase_members"/>
</dbReference>